<sequence length="72" mass="8252">MYKGNRLKPEWTENLPSGRQVFMTAKCSMTSQTFVKWLDHFAKYKTPGPVLLFFDGASSHLDANIVHAVEDY</sequence>
<keyword evidence="2" id="KW-1185">Reference proteome</keyword>
<accession>A0ABQ9FZA5</accession>
<gene>
    <name evidence="1" type="ORF">PR048_033105</name>
</gene>
<dbReference type="EMBL" id="JARBHB010000017">
    <property type="protein sequence ID" value="KAJ8865585.1"/>
    <property type="molecule type" value="Genomic_DNA"/>
</dbReference>
<organism evidence="1 2">
    <name type="scientific">Dryococelus australis</name>
    <dbReference type="NCBI Taxonomy" id="614101"/>
    <lineage>
        <taxon>Eukaryota</taxon>
        <taxon>Metazoa</taxon>
        <taxon>Ecdysozoa</taxon>
        <taxon>Arthropoda</taxon>
        <taxon>Hexapoda</taxon>
        <taxon>Insecta</taxon>
        <taxon>Pterygota</taxon>
        <taxon>Neoptera</taxon>
        <taxon>Polyneoptera</taxon>
        <taxon>Phasmatodea</taxon>
        <taxon>Verophasmatodea</taxon>
        <taxon>Anareolatae</taxon>
        <taxon>Phasmatidae</taxon>
        <taxon>Eurycanthinae</taxon>
        <taxon>Dryococelus</taxon>
    </lineage>
</organism>
<name>A0ABQ9FZA5_9NEOP</name>
<evidence type="ECO:0000313" key="2">
    <source>
        <dbReference type="Proteomes" id="UP001159363"/>
    </source>
</evidence>
<protein>
    <recommendedName>
        <fullName evidence="3">DDE-1 domain-containing protein</fullName>
    </recommendedName>
</protein>
<proteinExistence type="predicted"/>
<dbReference type="Proteomes" id="UP001159363">
    <property type="component" value="Chromosome 16"/>
</dbReference>
<evidence type="ECO:0008006" key="3">
    <source>
        <dbReference type="Google" id="ProtNLM"/>
    </source>
</evidence>
<evidence type="ECO:0000313" key="1">
    <source>
        <dbReference type="EMBL" id="KAJ8865585.1"/>
    </source>
</evidence>
<reference evidence="1 2" key="1">
    <citation type="submission" date="2023-02" db="EMBL/GenBank/DDBJ databases">
        <title>LHISI_Scaffold_Assembly.</title>
        <authorList>
            <person name="Stuart O.P."/>
            <person name="Cleave R."/>
            <person name="Magrath M.J.L."/>
            <person name="Mikheyev A.S."/>
        </authorList>
    </citation>
    <scope>NUCLEOTIDE SEQUENCE [LARGE SCALE GENOMIC DNA]</scope>
    <source>
        <strain evidence="1">Daus_M_001</strain>
        <tissue evidence="1">Leg muscle</tissue>
    </source>
</reference>
<comment type="caution">
    <text evidence="1">The sequence shown here is derived from an EMBL/GenBank/DDBJ whole genome shotgun (WGS) entry which is preliminary data.</text>
</comment>